<keyword evidence="2" id="KW-1185">Reference proteome</keyword>
<dbReference type="Proteomes" id="UP000001937">
    <property type="component" value="Chromosome"/>
</dbReference>
<gene>
    <name evidence="1" type="ordered locus">Francci3_1248</name>
</gene>
<dbReference type="AlphaFoldDB" id="Q2JDL6"/>
<protein>
    <submittedName>
        <fullName evidence="1">Uncharacterized protein</fullName>
    </submittedName>
</protein>
<proteinExistence type="predicted"/>
<dbReference type="eggNOG" id="ENOG502ZE2E">
    <property type="taxonomic scope" value="Bacteria"/>
</dbReference>
<organism evidence="1 2">
    <name type="scientific">Frankia casuarinae (strain DSM 45818 / CECT 9043 / HFP020203 / CcI3)</name>
    <dbReference type="NCBI Taxonomy" id="106370"/>
    <lineage>
        <taxon>Bacteria</taxon>
        <taxon>Bacillati</taxon>
        <taxon>Actinomycetota</taxon>
        <taxon>Actinomycetes</taxon>
        <taxon>Frankiales</taxon>
        <taxon>Frankiaceae</taxon>
        <taxon>Frankia</taxon>
    </lineage>
</organism>
<dbReference type="HOGENOM" id="CLU_1057326_0_0_11"/>
<dbReference type="EMBL" id="CP000249">
    <property type="protein sequence ID" value="ABD10626.1"/>
    <property type="molecule type" value="Genomic_DNA"/>
</dbReference>
<dbReference type="RefSeq" id="WP_011435692.1">
    <property type="nucleotide sequence ID" value="NC_007777.1"/>
</dbReference>
<name>Q2JDL6_FRACC</name>
<accession>Q2JDL6</accession>
<evidence type="ECO:0000313" key="2">
    <source>
        <dbReference type="Proteomes" id="UP000001937"/>
    </source>
</evidence>
<sequence>MIEAQGFTASPGHPDLGRPGSGLDVVDVRRIEAVCAPLRALRTEGLLAGLFDGLDEAAALVDLVARYCVLDHAALLIAVDDFEAALAALPALGVRPSALVPSVIVKARLAERYAVRAELLDVRLTHAALRSDAGADRTLEIFMLRRTPGLPAGLIEQERVFELERHFAMRLPDPNPIIIEGLRWVLRTRAEFHWDGGGYNPHDRPAAGGTSVLYFLRLAPDGKGGVCRERLEIKFFGDFSAIADTHLAPCADGARSWEVPPGAPHAWSTRPRGV</sequence>
<reference evidence="1 2" key="1">
    <citation type="journal article" date="2007" name="Genome Res.">
        <title>Genome characteristics of facultatively symbiotic Frankia sp. strains reflect host range and host plant biogeography.</title>
        <authorList>
            <person name="Normand P."/>
            <person name="Lapierre P."/>
            <person name="Tisa L.S."/>
            <person name="Gogarten J.P."/>
            <person name="Alloisio N."/>
            <person name="Bagnarol E."/>
            <person name="Bassi C.A."/>
            <person name="Berry A.M."/>
            <person name="Bickhart D.M."/>
            <person name="Choisne N."/>
            <person name="Couloux A."/>
            <person name="Cournoyer B."/>
            <person name="Cruveiller S."/>
            <person name="Daubin V."/>
            <person name="Demange N."/>
            <person name="Francino M.P."/>
            <person name="Goltsman E."/>
            <person name="Huang Y."/>
            <person name="Kopp O.R."/>
            <person name="Labarre L."/>
            <person name="Lapidus A."/>
            <person name="Lavire C."/>
            <person name="Marechal J."/>
            <person name="Martinez M."/>
            <person name="Mastronunzio J.E."/>
            <person name="Mullin B.C."/>
            <person name="Niemann J."/>
            <person name="Pujic P."/>
            <person name="Rawnsley T."/>
            <person name="Rouy Z."/>
            <person name="Schenowitz C."/>
            <person name="Sellstedt A."/>
            <person name="Tavares F."/>
            <person name="Tomkins J.P."/>
            <person name="Vallenet D."/>
            <person name="Valverde C."/>
            <person name="Wall L.G."/>
            <person name="Wang Y."/>
            <person name="Medigue C."/>
            <person name="Benson D.R."/>
        </authorList>
    </citation>
    <scope>NUCLEOTIDE SEQUENCE [LARGE SCALE GENOMIC DNA]</scope>
    <source>
        <strain evidence="2">DSM 45818 / CECT 9043 / CcI3</strain>
    </source>
</reference>
<dbReference type="KEGG" id="fra:Francci3_1248"/>
<evidence type="ECO:0000313" key="1">
    <source>
        <dbReference type="EMBL" id="ABD10626.1"/>
    </source>
</evidence>